<dbReference type="EMBL" id="JAAVTX010000007">
    <property type="protein sequence ID" value="NKE47710.1"/>
    <property type="molecule type" value="Genomic_DNA"/>
</dbReference>
<keyword evidence="2" id="KW-1185">Reference proteome</keyword>
<name>A0ABX1F620_9PROT</name>
<sequence length="300" mass="33334">MTRDFAFIVNRKAQRAGSAHLRGRQLAQLFAEVATDYGRAVRYCYSDELPRDAIAIVNKTALMQPERDVPQRLRDAGCLVLMDFIDGPLAPAVAAEADGFIACSALQSRHLRAAFPERPVIHIPHHVDIDIPPTPCQWDHFACGYFGNPDNAAHLAVLQEAGALTVWEAKTTNINGWYGALPDFNLHYAFRPRKMWGSGFKPFTKGFVAAHVGAVILIAESDEEATELLGSDYPLRLPDSTSATAMQAHLAELGARFGDADWQLARQRMHRLRVISSADYIRNLIRSQFFEDSSVSALMR</sequence>
<protein>
    <recommendedName>
        <fullName evidence="3">Glycosyltransferase family 1 protein</fullName>
    </recommendedName>
</protein>
<reference evidence="1 2" key="1">
    <citation type="submission" date="2020-03" db="EMBL/GenBank/DDBJ databases">
        <title>Roseomonas selenitidurans sp. nov. isolated from soil.</title>
        <authorList>
            <person name="Liu H."/>
        </authorList>
    </citation>
    <scope>NUCLEOTIDE SEQUENCE [LARGE SCALE GENOMIC DNA]</scope>
    <source>
        <strain evidence="1 2">JCM 15073</strain>
    </source>
</reference>
<dbReference type="RefSeq" id="WP_168053385.1">
    <property type="nucleotide sequence ID" value="NZ_JAATJR010000007.1"/>
</dbReference>
<proteinExistence type="predicted"/>
<accession>A0ABX1F620</accession>
<gene>
    <name evidence="1" type="ORF">HB662_23230</name>
</gene>
<evidence type="ECO:0008006" key="3">
    <source>
        <dbReference type="Google" id="ProtNLM"/>
    </source>
</evidence>
<organism evidence="1 2">
    <name type="scientific">Falsiroseomonas frigidaquae</name>
    <dbReference type="NCBI Taxonomy" id="487318"/>
    <lineage>
        <taxon>Bacteria</taxon>
        <taxon>Pseudomonadati</taxon>
        <taxon>Pseudomonadota</taxon>
        <taxon>Alphaproteobacteria</taxon>
        <taxon>Acetobacterales</taxon>
        <taxon>Roseomonadaceae</taxon>
        <taxon>Falsiroseomonas</taxon>
    </lineage>
</organism>
<comment type="caution">
    <text evidence="1">The sequence shown here is derived from an EMBL/GenBank/DDBJ whole genome shotgun (WGS) entry which is preliminary data.</text>
</comment>
<dbReference type="Proteomes" id="UP000765160">
    <property type="component" value="Unassembled WGS sequence"/>
</dbReference>
<evidence type="ECO:0000313" key="1">
    <source>
        <dbReference type="EMBL" id="NKE47710.1"/>
    </source>
</evidence>
<evidence type="ECO:0000313" key="2">
    <source>
        <dbReference type="Proteomes" id="UP000765160"/>
    </source>
</evidence>